<dbReference type="Proteomes" id="UP000245539">
    <property type="component" value="Unassembled WGS sequence"/>
</dbReference>
<comment type="subcellular location">
    <subcellularLocation>
        <location evidence="5">Periplasm</location>
    </subcellularLocation>
</comment>
<dbReference type="GO" id="GO:0015144">
    <property type="term" value="F:carbohydrate transmembrane transporter activity"/>
    <property type="evidence" value="ECO:0007669"/>
    <property type="project" value="InterPro"/>
</dbReference>
<keyword evidence="5" id="KW-0574">Periplasm</keyword>
<comment type="caution">
    <text evidence="7">The sequence shown here is derived from an EMBL/GenBank/DDBJ whole genome shotgun (WGS) entry which is preliminary data.</text>
</comment>
<protein>
    <recommendedName>
        <fullName evidence="5">Maltodextrin-binding protein</fullName>
    </recommendedName>
</protein>
<dbReference type="RefSeq" id="WP_109837320.1">
    <property type="nucleotide sequence ID" value="NZ_QGKM01000019.1"/>
</dbReference>
<dbReference type="PANTHER" id="PTHR30061">
    <property type="entry name" value="MALTOSE-BINDING PERIPLASMIC PROTEIN"/>
    <property type="match status" value="1"/>
</dbReference>
<sequence length="402" mass="43192">MIKLKKIASAIAITFTLATASTAYALDEGKLLIWVNGDKGYNGIQAVGDAFTKETGIEVKVEHPENVTAKFQQAASAGKGPDIFIFAHDRIGEWNGSGLLASINPSKELKASISQKGWDAFTIGDKVFGYPISFEAVGLIYNKDLVSTPPTNFDEVRQLDKELMKQGKKAILWDYNNTYFTWGMLAAEGGYVFKKSDDGYDTTDIGVNSDGAITGAAALSQLIKDGVMPKNASYADMEAGVNQGKVAMMINGPWAWSNLEKSGINFGVAPIPAVKEQPGKPFIGVLGAMLNRASPNKELAVEFLENSLLTVDGLTTVDNDVALGTPANKAFFEKLSGNENIVATMKNVELGEPMPNVPEMGKFWSSMESALQNLTQGRQTAKEAMDQAAKRIGASPEKTAKK</sequence>
<comment type="similarity">
    <text evidence="1 5">Belongs to the bacterial solute-binding protein 1 family.</text>
</comment>
<dbReference type="SUPFAM" id="SSF53850">
    <property type="entry name" value="Periplasmic binding protein-like II"/>
    <property type="match status" value="1"/>
</dbReference>
<evidence type="ECO:0000256" key="1">
    <source>
        <dbReference type="ARBA" id="ARBA00008520"/>
    </source>
</evidence>
<evidence type="ECO:0000256" key="2">
    <source>
        <dbReference type="ARBA" id="ARBA00022448"/>
    </source>
</evidence>
<reference evidence="7 8" key="1">
    <citation type="submission" date="2018-05" db="EMBL/GenBank/DDBJ databases">
        <title>Leucothrix arctica sp. nov., isolated from Arctic seawater.</title>
        <authorList>
            <person name="Choi A."/>
            <person name="Baek K."/>
        </authorList>
    </citation>
    <scope>NUCLEOTIDE SEQUENCE [LARGE SCALE GENOMIC DNA]</scope>
    <source>
        <strain evidence="7 8">JCM 18388</strain>
    </source>
</reference>
<feature type="compositionally biased region" description="Basic and acidic residues" evidence="6">
    <location>
        <begin position="380"/>
        <end position="389"/>
    </location>
</feature>
<feature type="chain" id="PRO_5016188768" description="Maltodextrin-binding protein" evidence="5">
    <location>
        <begin position="26"/>
        <end position="402"/>
    </location>
</feature>
<keyword evidence="2 5" id="KW-0813">Transport</keyword>
<dbReference type="EMBL" id="QGKM01000019">
    <property type="protein sequence ID" value="PWQ98061.1"/>
    <property type="molecule type" value="Genomic_DNA"/>
</dbReference>
<dbReference type="GO" id="GO:0042597">
    <property type="term" value="C:periplasmic space"/>
    <property type="evidence" value="ECO:0007669"/>
    <property type="project" value="UniProtKB-SubCell"/>
</dbReference>
<evidence type="ECO:0000256" key="4">
    <source>
        <dbReference type="ARBA" id="ARBA00022729"/>
    </source>
</evidence>
<dbReference type="PRINTS" id="PR00181">
    <property type="entry name" value="MALTOSEBP"/>
</dbReference>
<dbReference type="Gene3D" id="3.40.190.10">
    <property type="entry name" value="Periplasmic binding protein-like II"/>
    <property type="match status" value="2"/>
</dbReference>
<evidence type="ECO:0000256" key="6">
    <source>
        <dbReference type="SAM" id="MobiDB-lite"/>
    </source>
</evidence>
<keyword evidence="8" id="KW-1185">Reference proteome</keyword>
<dbReference type="AlphaFoldDB" id="A0A317CIP7"/>
<organism evidence="7 8">
    <name type="scientific">Leucothrix pacifica</name>
    <dbReference type="NCBI Taxonomy" id="1247513"/>
    <lineage>
        <taxon>Bacteria</taxon>
        <taxon>Pseudomonadati</taxon>
        <taxon>Pseudomonadota</taxon>
        <taxon>Gammaproteobacteria</taxon>
        <taxon>Thiotrichales</taxon>
        <taxon>Thiotrichaceae</taxon>
        <taxon>Leucothrix</taxon>
    </lineage>
</organism>
<evidence type="ECO:0000313" key="8">
    <source>
        <dbReference type="Proteomes" id="UP000245539"/>
    </source>
</evidence>
<feature type="signal peptide" evidence="5">
    <location>
        <begin position="1"/>
        <end position="25"/>
    </location>
</feature>
<dbReference type="GO" id="GO:1901982">
    <property type="term" value="F:maltose binding"/>
    <property type="evidence" value="ECO:0007669"/>
    <property type="project" value="TreeGrafter"/>
</dbReference>
<dbReference type="NCBIfam" id="NF007011">
    <property type="entry name" value="PRK09474.1"/>
    <property type="match status" value="1"/>
</dbReference>
<dbReference type="InterPro" id="IPR006059">
    <property type="entry name" value="SBP"/>
</dbReference>
<dbReference type="GO" id="GO:0042956">
    <property type="term" value="P:maltodextrin transmembrane transport"/>
    <property type="evidence" value="ECO:0007669"/>
    <property type="project" value="TreeGrafter"/>
</dbReference>
<evidence type="ECO:0000313" key="7">
    <source>
        <dbReference type="EMBL" id="PWQ98061.1"/>
    </source>
</evidence>
<feature type="region of interest" description="Disordered" evidence="6">
    <location>
        <begin position="376"/>
        <end position="402"/>
    </location>
</feature>
<dbReference type="GO" id="GO:0055052">
    <property type="term" value="C:ATP-binding cassette (ABC) transporter complex, substrate-binding subunit-containing"/>
    <property type="evidence" value="ECO:0007669"/>
    <property type="project" value="TreeGrafter"/>
</dbReference>
<keyword evidence="4 5" id="KW-0732">Signal</keyword>
<dbReference type="InterPro" id="IPR006060">
    <property type="entry name" value="Maltose/Cyclodextrin-bd"/>
</dbReference>
<keyword evidence="3 5" id="KW-0762">Sugar transport</keyword>
<dbReference type="OrthoDB" id="9766758at2"/>
<evidence type="ECO:0000256" key="5">
    <source>
        <dbReference type="RuleBase" id="RU365005"/>
    </source>
</evidence>
<proteinExistence type="inferred from homology"/>
<dbReference type="Pfam" id="PF01547">
    <property type="entry name" value="SBP_bac_1"/>
    <property type="match status" value="1"/>
</dbReference>
<gene>
    <name evidence="7" type="ORF">DKW60_08970</name>
</gene>
<dbReference type="GO" id="GO:0015768">
    <property type="term" value="P:maltose transport"/>
    <property type="evidence" value="ECO:0007669"/>
    <property type="project" value="TreeGrafter"/>
</dbReference>
<name>A0A317CIP7_9GAMM</name>
<accession>A0A317CIP7</accession>
<comment type="function">
    <text evidence="5">Part of the ABC transporter complex MalEFGK involved in maltose/maltodextrin import. Binds maltose and higher maltodextrins.</text>
</comment>
<dbReference type="PANTHER" id="PTHR30061:SF50">
    <property type="entry name" value="MALTOSE_MALTODEXTRIN-BINDING PERIPLASMIC PROTEIN"/>
    <property type="match status" value="1"/>
</dbReference>
<evidence type="ECO:0000256" key="3">
    <source>
        <dbReference type="ARBA" id="ARBA00022597"/>
    </source>
</evidence>